<keyword evidence="2" id="KW-0378">Hydrolase</keyword>
<keyword evidence="2" id="KW-0808">Transferase</keyword>
<dbReference type="GO" id="GO:0003964">
    <property type="term" value="F:RNA-directed DNA polymerase activity"/>
    <property type="evidence" value="ECO:0007669"/>
    <property type="project" value="UniProtKB-KW"/>
</dbReference>
<dbReference type="CDD" id="cd01650">
    <property type="entry name" value="RT_nLTR_like"/>
    <property type="match status" value="1"/>
</dbReference>
<keyword evidence="2" id="KW-0255">Endonuclease</keyword>
<sequence length="129" mass="14632">QYKWPSLWKEANVVPVHKKKSRAEISNYRPVSLLSITGKILETIISRQMTEFLDYHSLLCDRQYGFRKGYSAADLLLNLSIKRHQSLDEPQVSCVVALDIAGTFDRVWHQGLLAKLQALGIAGYAMSPQ</sequence>
<dbReference type="InterPro" id="IPR043502">
    <property type="entry name" value="DNA/RNA_pol_sf"/>
</dbReference>
<dbReference type="SUPFAM" id="SSF56672">
    <property type="entry name" value="DNA/RNA polymerases"/>
    <property type="match status" value="1"/>
</dbReference>
<dbReference type="EMBL" id="JF284457">
    <property type="protein sequence ID" value="AEL23004.1"/>
    <property type="molecule type" value="mRNA"/>
</dbReference>
<feature type="domain" description="Reverse transcriptase" evidence="1">
    <location>
        <begin position="18"/>
        <end position="122"/>
    </location>
</feature>
<feature type="non-terminal residue" evidence="2">
    <location>
        <position position="1"/>
    </location>
</feature>
<protein>
    <submittedName>
        <fullName evidence="2">Endonuclease and reverse transcriptase-like protein</fullName>
    </submittedName>
</protein>
<proteinExistence type="evidence at transcript level"/>
<keyword evidence="2" id="KW-0540">Nuclease</keyword>
<dbReference type="GO" id="GO:0004519">
    <property type="term" value="F:endonuclease activity"/>
    <property type="evidence" value="ECO:0007669"/>
    <property type="project" value="UniProtKB-KW"/>
</dbReference>
<reference evidence="2" key="2">
    <citation type="submission" date="2011-02" db="EMBL/GenBank/DDBJ databases">
        <authorList>
            <person name="Liu H.-P."/>
            <person name="Chen R.-Y."/>
            <person name="Zhang Q.-X."/>
            <person name="Peng H."/>
            <person name="Wang K.-J."/>
        </authorList>
    </citation>
    <scope>NUCLEOTIDE SEQUENCE</scope>
</reference>
<dbReference type="PANTHER" id="PTHR19446">
    <property type="entry name" value="REVERSE TRANSCRIPTASES"/>
    <property type="match status" value="1"/>
</dbReference>
<keyword evidence="2" id="KW-0548">Nucleotidyltransferase</keyword>
<dbReference type="Pfam" id="PF00078">
    <property type="entry name" value="RVT_1"/>
    <property type="match status" value="1"/>
</dbReference>
<organism evidence="2">
    <name type="scientific">Cherax quadricarinatus</name>
    <name type="common">Australian red claw crayfish</name>
    <dbReference type="NCBI Taxonomy" id="27406"/>
    <lineage>
        <taxon>Eukaryota</taxon>
        <taxon>Metazoa</taxon>
        <taxon>Ecdysozoa</taxon>
        <taxon>Arthropoda</taxon>
        <taxon>Crustacea</taxon>
        <taxon>Multicrustacea</taxon>
        <taxon>Malacostraca</taxon>
        <taxon>Eumalacostraca</taxon>
        <taxon>Eucarida</taxon>
        <taxon>Decapoda</taxon>
        <taxon>Pleocyemata</taxon>
        <taxon>Astacidea</taxon>
        <taxon>Parastacoidea</taxon>
        <taxon>Parastacidae</taxon>
        <taxon>Cherax</taxon>
    </lineage>
</organism>
<name>G0ZJ07_CHEQU</name>
<keyword evidence="2" id="KW-0695">RNA-directed DNA polymerase</keyword>
<reference evidence="2" key="1">
    <citation type="journal article" date="2011" name="Dev. Comp. Immunol.">
        <title>Differential gene expression profile from haematopoietic tissue stem cells of red claw crayfish, Cherax quadricarinatus, in response to WSSV infection.</title>
        <authorList>
            <person name="Liu H.P."/>
            <person name="Chen R.Y."/>
            <person name="Zhang Q.X."/>
            <person name="Peng H."/>
            <person name="Wang K.J."/>
        </authorList>
    </citation>
    <scope>NUCLEOTIDE SEQUENCE</scope>
</reference>
<evidence type="ECO:0000313" key="2">
    <source>
        <dbReference type="EMBL" id="AEL23004.1"/>
    </source>
</evidence>
<evidence type="ECO:0000259" key="1">
    <source>
        <dbReference type="Pfam" id="PF00078"/>
    </source>
</evidence>
<dbReference type="InterPro" id="IPR000477">
    <property type="entry name" value="RT_dom"/>
</dbReference>
<dbReference type="AlphaFoldDB" id="G0ZJ07"/>
<feature type="non-terminal residue" evidence="2">
    <location>
        <position position="129"/>
    </location>
</feature>
<accession>G0ZJ07</accession>